<comment type="caution">
    <text evidence="1">The sequence shown here is derived from an EMBL/GenBank/DDBJ whole genome shotgun (WGS) entry which is preliminary data.</text>
</comment>
<organism evidence="1 2">
    <name type="scientific">Fusarium ambrosium</name>
    <dbReference type="NCBI Taxonomy" id="131363"/>
    <lineage>
        <taxon>Eukaryota</taxon>
        <taxon>Fungi</taxon>
        <taxon>Dikarya</taxon>
        <taxon>Ascomycota</taxon>
        <taxon>Pezizomycotina</taxon>
        <taxon>Sordariomycetes</taxon>
        <taxon>Hypocreomycetidae</taxon>
        <taxon>Hypocreales</taxon>
        <taxon>Nectriaceae</taxon>
        <taxon>Fusarium</taxon>
        <taxon>Fusarium solani species complex</taxon>
    </lineage>
</organism>
<dbReference type="PANTHER" id="PTHR42057">
    <property type="entry name" value="F-BOX DOMAIN PROTEIN (AFU_ORTHOLOGUE AFUA_4G00200)"/>
    <property type="match status" value="1"/>
</dbReference>
<dbReference type="AlphaFoldDB" id="A0A428T9V7"/>
<gene>
    <name evidence="1" type="ORF">CDV31_012426</name>
</gene>
<dbReference type="EMBL" id="NIZV01000230">
    <property type="protein sequence ID" value="RSL98795.1"/>
    <property type="molecule type" value="Genomic_DNA"/>
</dbReference>
<evidence type="ECO:0000313" key="2">
    <source>
        <dbReference type="Proteomes" id="UP000288429"/>
    </source>
</evidence>
<name>A0A428T9V7_9HYPO</name>
<proteinExistence type="predicted"/>
<reference evidence="1 2" key="1">
    <citation type="submission" date="2017-06" db="EMBL/GenBank/DDBJ databases">
        <title>Cmopartive genomic analysis of Ambrosia Fusariam Clade fungi.</title>
        <authorList>
            <person name="Stajich J.E."/>
            <person name="Carrillo J."/>
            <person name="Kijimoto T."/>
            <person name="Eskalen A."/>
            <person name="O'Donnell K."/>
            <person name="Kasson M."/>
        </authorList>
    </citation>
    <scope>NUCLEOTIDE SEQUENCE [LARGE SCALE GENOMIC DNA]</scope>
    <source>
        <strain evidence="1 2">NRRL 20438</strain>
    </source>
</reference>
<sequence length="277" mass="32086">MHGISEELHASFNTLTSTWLSRPVAQNLKTLSLSCRTYWGWNPKCDLRAAGGGCGFPNLKALALKRYVFSHQWQIDWFASLGLEELELDTCAIIYEAKGQIRLSKDTTIVGQDNNGVNIKVSNKDYPIKYWMNSLQRRRVPNHLFPIRWHHILSEWKQSMTTLRSFQITGGELYARHEGGMGLSVAEAHRQEHEDFRHKLFSQPSGVKVKQDSGFYSYQPLRYLYFDDMEFWNEWKSWDKMRSEDEGSGVEDGVEARDKAALLDFLETIQQRNLANS</sequence>
<accession>A0A428T9V7</accession>
<protein>
    <recommendedName>
        <fullName evidence="3">F-box domain-containing protein</fullName>
    </recommendedName>
</protein>
<evidence type="ECO:0008006" key="3">
    <source>
        <dbReference type="Google" id="ProtNLM"/>
    </source>
</evidence>
<dbReference type="Proteomes" id="UP000288429">
    <property type="component" value="Unassembled WGS sequence"/>
</dbReference>
<dbReference type="PANTHER" id="PTHR42057:SF2">
    <property type="entry name" value="F-BOX DOMAIN PROTEIN (AFU_ORTHOLOGUE AFUA_4G00200)-RELATED"/>
    <property type="match status" value="1"/>
</dbReference>
<keyword evidence="2" id="KW-1185">Reference proteome</keyword>
<evidence type="ECO:0000313" key="1">
    <source>
        <dbReference type="EMBL" id="RSL98795.1"/>
    </source>
</evidence>